<sequence length="411" mass="46779">MPKRKALPCLGPSQGATDMLCLPGCAFDDSCMTQSRDAARTELELDRPIWTSDWVPVITGSRLSPQDIARLPLYVRYERDPKGRLVLPDDRNVLLSDELVYAAMKELSQKKRAEFRAVWDANGEPRASRIPQDPGPRIDFHGLPCAPIWKRYYAFVGLRAAAKYGYLMVPKADSKLKIENPVFTIGPIVLGYPFAEDAVTDPAAVFQARHAEEQAEFPYPRSVVRQLHNHHGQYTTLWKAETNSKMLDIGSDNHHHVAMLLQGLRPSYGFFWEFSTWSPSCSAEVLSFTFSRMDLKKMKIMDPVQRSYQNTNRPTWSSHGTQQECQPTTQDQPGDAISVSSSAPFSSPDIPEPQSQLPAVQSQLCRADTEEKILRDFILPYKGIMEHMDRVQPEIEDLKRLREHMARYRQL</sequence>
<keyword evidence="3" id="KW-1185">Reference proteome</keyword>
<protein>
    <submittedName>
        <fullName evidence="2">Genomic scaffold, ProqFM164S03</fullName>
    </submittedName>
</protein>
<accession>W6QHX2</accession>
<feature type="compositionally biased region" description="Low complexity" evidence="1">
    <location>
        <begin position="335"/>
        <end position="349"/>
    </location>
</feature>
<gene>
    <name evidence="2" type="ORF">PROQFM164_S03g000493</name>
</gene>
<feature type="region of interest" description="Disordered" evidence="1">
    <location>
        <begin position="308"/>
        <end position="359"/>
    </location>
</feature>
<dbReference type="AlphaFoldDB" id="W6QHX2"/>
<dbReference type="OrthoDB" id="4369470at2759"/>
<reference evidence="2" key="1">
    <citation type="journal article" date="2014" name="Nat. Commun.">
        <title>Multiple recent horizontal transfers of a large genomic region in cheese making fungi.</title>
        <authorList>
            <person name="Cheeseman K."/>
            <person name="Ropars J."/>
            <person name="Renault P."/>
            <person name="Dupont J."/>
            <person name="Gouzy J."/>
            <person name="Branca A."/>
            <person name="Abraham A.L."/>
            <person name="Ceppi M."/>
            <person name="Conseiller E."/>
            <person name="Debuchy R."/>
            <person name="Malagnac F."/>
            <person name="Goarin A."/>
            <person name="Silar P."/>
            <person name="Lacoste S."/>
            <person name="Sallet E."/>
            <person name="Bensimon A."/>
            <person name="Giraud T."/>
            <person name="Brygoo Y."/>
        </authorList>
    </citation>
    <scope>NUCLEOTIDE SEQUENCE [LARGE SCALE GENOMIC DNA]</scope>
    <source>
        <strain evidence="2">FM164</strain>
    </source>
</reference>
<dbReference type="EMBL" id="HG792017">
    <property type="protein sequence ID" value="CDM33769.1"/>
    <property type="molecule type" value="Genomic_DNA"/>
</dbReference>
<evidence type="ECO:0000313" key="3">
    <source>
        <dbReference type="Proteomes" id="UP000030686"/>
    </source>
</evidence>
<proteinExistence type="predicted"/>
<name>W6QHX2_PENRF</name>
<feature type="compositionally biased region" description="Polar residues" evidence="1">
    <location>
        <begin position="308"/>
        <end position="332"/>
    </location>
</feature>
<dbReference type="Proteomes" id="UP000030686">
    <property type="component" value="Unassembled WGS sequence"/>
</dbReference>
<organism evidence="2 3">
    <name type="scientific">Penicillium roqueforti (strain FM164)</name>
    <dbReference type="NCBI Taxonomy" id="1365484"/>
    <lineage>
        <taxon>Eukaryota</taxon>
        <taxon>Fungi</taxon>
        <taxon>Dikarya</taxon>
        <taxon>Ascomycota</taxon>
        <taxon>Pezizomycotina</taxon>
        <taxon>Eurotiomycetes</taxon>
        <taxon>Eurotiomycetidae</taxon>
        <taxon>Eurotiales</taxon>
        <taxon>Aspergillaceae</taxon>
        <taxon>Penicillium</taxon>
    </lineage>
</organism>
<evidence type="ECO:0000256" key="1">
    <source>
        <dbReference type="SAM" id="MobiDB-lite"/>
    </source>
</evidence>
<evidence type="ECO:0000313" key="2">
    <source>
        <dbReference type="EMBL" id="CDM33769.1"/>
    </source>
</evidence>